<dbReference type="Proteomes" id="UP000622653">
    <property type="component" value="Unassembled WGS sequence"/>
</dbReference>
<dbReference type="RefSeq" id="WP_194563673.1">
    <property type="nucleotide sequence ID" value="NZ_JADKPV010000009.1"/>
</dbReference>
<protein>
    <recommendedName>
        <fullName evidence="1">UPF0435 protein IRY55_12530</fullName>
    </recommendedName>
</protein>
<evidence type="ECO:0000313" key="2">
    <source>
        <dbReference type="EMBL" id="MBF4502187.1"/>
    </source>
</evidence>
<dbReference type="HAMAP" id="MF_00829">
    <property type="entry name" value="UPF0435"/>
    <property type="match status" value="1"/>
</dbReference>
<comment type="caution">
    <text evidence="2">The sequence shown here is derived from an EMBL/GenBank/DDBJ whole genome shotgun (WGS) entry which is preliminary data.</text>
</comment>
<name>A0A8J7G6A1_9BACL</name>
<dbReference type="InterPro" id="IPR009507">
    <property type="entry name" value="UPF0435"/>
</dbReference>
<organism evidence="2 3">
    <name type="scientific">Savagea serpentis</name>
    <dbReference type="NCBI Taxonomy" id="2785297"/>
    <lineage>
        <taxon>Bacteria</taxon>
        <taxon>Bacillati</taxon>
        <taxon>Bacillota</taxon>
        <taxon>Bacilli</taxon>
        <taxon>Bacillales</taxon>
        <taxon>Caryophanaceae</taxon>
        <taxon>Savagea</taxon>
    </lineage>
</organism>
<keyword evidence="3" id="KW-1185">Reference proteome</keyword>
<accession>A0A8J7G6A1</accession>
<evidence type="ECO:0000256" key="1">
    <source>
        <dbReference type="HAMAP-Rule" id="MF_00829"/>
    </source>
</evidence>
<dbReference type="Pfam" id="PF06569">
    <property type="entry name" value="DUF1128"/>
    <property type="match status" value="1"/>
</dbReference>
<proteinExistence type="inferred from homology"/>
<sequence length="73" mass="8414">MDLSQPSSINIETMIEAIKDKLKMANVDAMKAEHFNDSNYEDLKFIYEMVMKRHHISANEMQAIAAELGNLRK</sequence>
<dbReference type="AlphaFoldDB" id="A0A8J7G6A1"/>
<gene>
    <name evidence="2" type="ORF">IRY55_12530</name>
</gene>
<comment type="similarity">
    <text evidence="1">Belongs to the UPF0435 family.</text>
</comment>
<reference evidence="2" key="1">
    <citation type="submission" date="2020-11" db="EMBL/GenBank/DDBJ databases">
        <title>Multidrug resistant novel bacterium Savagea serpentis sp. nov., isolated from the scats of a vine snake (Ahaetulla nasuta).</title>
        <authorList>
            <person name="Venkata Ramana V."/>
            <person name="Vikas Patil S."/>
            <person name="Yogita Lugani V."/>
        </authorList>
    </citation>
    <scope>NUCLEOTIDE SEQUENCE</scope>
    <source>
        <strain evidence="2">SN6</strain>
    </source>
</reference>
<dbReference type="EMBL" id="JADKPV010000009">
    <property type="protein sequence ID" value="MBF4502187.1"/>
    <property type="molecule type" value="Genomic_DNA"/>
</dbReference>
<evidence type="ECO:0000313" key="3">
    <source>
        <dbReference type="Proteomes" id="UP000622653"/>
    </source>
</evidence>